<evidence type="ECO:0000259" key="3">
    <source>
        <dbReference type="Pfam" id="PF13086"/>
    </source>
</evidence>
<dbReference type="Proteomes" id="UP000242637">
    <property type="component" value="Chromosome 1"/>
</dbReference>
<name>A0A239V370_9MICO</name>
<keyword evidence="6" id="KW-0067">ATP-binding</keyword>
<feature type="region of interest" description="Disordered" evidence="1">
    <location>
        <begin position="1"/>
        <end position="21"/>
    </location>
</feature>
<dbReference type="EMBL" id="LT906453">
    <property type="protein sequence ID" value="SNV16681.1"/>
    <property type="molecule type" value="Genomic_DNA"/>
</dbReference>
<dbReference type="CDD" id="cd18043">
    <property type="entry name" value="DEXXQc_SF1"/>
    <property type="match status" value="1"/>
</dbReference>
<feature type="domain" description="Restriction endonuclease type II-like" evidence="5">
    <location>
        <begin position="831"/>
        <end position="920"/>
    </location>
</feature>
<evidence type="ECO:0000259" key="5">
    <source>
        <dbReference type="Pfam" id="PF18741"/>
    </source>
</evidence>
<keyword evidence="7" id="KW-1185">Reference proteome</keyword>
<dbReference type="GO" id="GO:0004386">
    <property type="term" value="F:helicase activity"/>
    <property type="evidence" value="ECO:0007669"/>
    <property type="project" value="UniProtKB-KW"/>
</dbReference>
<keyword evidence="6" id="KW-0347">Helicase</keyword>
<accession>A0A239V370</accession>
<dbReference type="Pfam" id="PF13086">
    <property type="entry name" value="AAA_11"/>
    <property type="match status" value="1"/>
</dbReference>
<protein>
    <submittedName>
        <fullName evidence="6">Putative DNA helicase</fullName>
    </submittedName>
</protein>
<dbReference type="SUPFAM" id="SSF52540">
    <property type="entry name" value="P-loop containing nucleoside triphosphate hydrolases"/>
    <property type="match status" value="1"/>
</dbReference>
<dbReference type="InterPro" id="IPR041679">
    <property type="entry name" value="DNA2/NAM7-like_C"/>
</dbReference>
<keyword evidence="6" id="KW-0378">Hydrolase</keyword>
<dbReference type="InterPro" id="IPR045055">
    <property type="entry name" value="DNA2/NAM7-like"/>
</dbReference>
<dbReference type="Pfam" id="PF13087">
    <property type="entry name" value="AAA_12"/>
    <property type="match status" value="1"/>
</dbReference>
<feature type="domain" description="DNA2/NAM7 helicase helicase" evidence="3">
    <location>
        <begin position="308"/>
        <end position="569"/>
    </location>
</feature>
<reference evidence="6 7" key="1">
    <citation type="submission" date="2017-06" db="EMBL/GenBank/DDBJ databases">
        <authorList>
            <consortium name="Pathogen Informatics"/>
        </authorList>
    </citation>
    <scope>NUCLEOTIDE SEQUENCE [LARGE SCALE GENOMIC DNA]</scope>
    <source>
        <strain evidence="6 7">NCTC13039</strain>
    </source>
</reference>
<dbReference type="InterPro" id="IPR049468">
    <property type="entry name" value="Restrct_endonuc-II-like_dom"/>
</dbReference>
<dbReference type="RefSeq" id="WP_161626187.1">
    <property type="nucleotide sequence ID" value="NZ_LT906453.1"/>
</dbReference>
<dbReference type="CDD" id="cd18808">
    <property type="entry name" value="SF1_C_Upf1"/>
    <property type="match status" value="1"/>
</dbReference>
<dbReference type="AlphaFoldDB" id="A0A239V370"/>
<evidence type="ECO:0000313" key="6">
    <source>
        <dbReference type="EMBL" id="SNV16681.1"/>
    </source>
</evidence>
<evidence type="ECO:0000313" key="7">
    <source>
        <dbReference type="Proteomes" id="UP000242637"/>
    </source>
</evidence>
<keyword evidence="6" id="KW-0547">Nucleotide-binding</keyword>
<dbReference type="InterPro" id="IPR047187">
    <property type="entry name" value="SF1_C_Upf1"/>
</dbReference>
<dbReference type="PANTHER" id="PTHR10887">
    <property type="entry name" value="DNA2/NAM7 HELICASE FAMILY"/>
    <property type="match status" value="1"/>
</dbReference>
<dbReference type="KEGG" id="dco:SAMEA4475696_0052"/>
<proteinExistence type="predicted"/>
<feature type="compositionally biased region" description="Low complexity" evidence="1">
    <location>
        <begin position="7"/>
        <end position="20"/>
    </location>
</feature>
<dbReference type="Pfam" id="PF13195">
    <property type="entry name" value="DUF4011"/>
    <property type="match status" value="1"/>
</dbReference>
<feature type="domain" description="DUF3320" evidence="2">
    <location>
        <begin position="998"/>
        <end position="1039"/>
    </location>
</feature>
<dbReference type="InterPro" id="IPR025103">
    <property type="entry name" value="DUF4011"/>
</dbReference>
<organism evidence="6 7">
    <name type="scientific">Dermatophilus congolensis</name>
    <dbReference type="NCBI Taxonomy" id="1863"/>
    <lineage>
        <taxon>Bacteria</taxon>
        <taxon>Bacillati</taxon>
        <taxon>Actinomycetota</taxon>
        <taxon>Actinomycetes</taxon>
        <taxon>Micrococcales</taxon>
        <taxon>Dermatophilaceae</taxon>
        <taxon>Dermatophilus</taxon>
    </lineage>
</organism>
<feature type="domain" description="DNA2/NAM7 helicase-like C-terminal" evidence="4">
    <location>
        <begin position="594"/>
        <end position="780"/>
    </location>
</feature>
<dbReference type="InterPro" id="IPR027417">
    <property type="entry name" value="P-loop_NTPase"/>
</dbReference>
<dbReference type="InterPro" id="IPR041677">
    <property type="entry name" value="DNA2/NAM7_AAA_11"/>
</dbReference>
<dbReference type="InterPro" id="IPR021754">
    <property type="entry name" value="DUF3320"/>
</dbReference>
<dbReference type="GeneID" id="63458370"/>
<evidence type="ECO:0000259" key="2">
    <source>
        <dbReference type="Pfam" id="PF11784"/>
    </source>
</evidence>
<evidence type="ECO:0000256" key="1">
    <source>
        <dbReference type="SAM" id="MobiDB-lite"/>
    </source>
</evidence>
<gene>
    <name evidence="6" type="ORF">SAMEA4475696_00052</name>
</gene>
<sequence length="1174" mass="128054">MADNAEPTTNTTGHPTTTPPAVHTWLSNLLDLTRRNPLICLPSTAVALHTSENTLPTLITAITSGTPIVIRGSDDLDELDLPTGVHQSTDLDSSTHTTLLDEENLIFAVDDTATIRKRFPDLRRCAHVIRDQSGASPLYLTLGALTTHTNGSTDTAPLYLLPITLEGRRYGSWTMQLETQGTLRINESLLERLRRNHSIDPQALRDLHTSDDALDLPGALERIRQAITQAGIDAEVTTDARIALLEYSTLEMWRDLHDNWATYLTNPLLSHLTSSEDTAPPANPTDGLATQPLQAETELTAPLPADGAQQRAIAWAHDQHTFVLEGPPGTGKSQTITNIVADALANGRRVLFVAEKDAALDVVARRLAAIGLHGRCLDLRSKEQTLRGILTHLSACLAQHAIPTSEDLTAARDMHREIVTDLARHPAAIREHGTEPIAVDASARREQAEQFRYSADTLRSELAAALPHMQPAHPAPPAAMEALSTELTAGEIEGLHHFVDTHIDAILTLTPCLLMSPATVARYLPARAHLFDLVIFDEASQIRVADAVGSLGRSDAAIIVGDPKQMPPTNLFGAAAADEADRPDEAESILLEAVRRGIPCLRLTWHYRSRTEGLVAFSNERYYGGELASFPTPPGTAASGVEFRRVEGGFFGAARRKPPLNIVESNEVVATVREMVALDPDVSVGVITFNAAQRDDILDKLESDESAPEVRAALRRENEPIFVKNIEHVQGDERDHILFSLTYSLHDADRLSRDYGLLRHDGGQRRLNVAITRARVRNVLFASYDPDVFDHIDALPDGLADLRDYLRAARYGQIAEKPAAATETSCLASPIAARLRAEGLEAVEDVGVSAFRVDLALRRPGRSWVAVGLDTPQWARRLATTDRDEIPQRVLVGQMGWAAAYQLYRSEWSNNPDQVIADLVRLADEAPIADAASSTAATSGSVVEPDPLLAAAAAQAQTQADIVERMGATPIGYQAPVLTRFEAAEAEQRGSRETINALPEHAAVEEVAAQWREIVEIEGPVHIDRAARIVARRFGWRRMPGVERDAIVAAMPPELERVVDTSGEFVWGEGVDRDKYRVVRGQNRAERRATEIAPEERANAVLLALAESGGKAGESTVLRGVKEIFGFGFLATQLRPAFWPVIENLVASGQVQRQGRELVLVQDASAARERSRVG</sequence>
<dbReference type="Gene3D" id="3.40.50.300">
    <property type="entry name" value="P-loop containing nucleotide triphosphate hydrolases"/>
    <property type="match status" value="2"/>
</dbReference>
<evidence type="ECO:0000259" key="4">
    <source>
        <dbReference type="Pfam" id="PF13087"/>
    </source>
</evidence>
<dbReference type="PANTHER" id="PTHR10887:SF495">
    <property type="entry name" value="HELICASE SENATAXIN ISOFORM X1-RELATED"/>
    <property type="match status" value="1"/>
</dbReference>
<dbReference type="Pfam" id="PF11784">
    <property type="entry name" value="DUF3320"/>
    <property type="match status" value="1"/>
</dbReference>
<dbReference type="Pfam" id="PF18741">
    <property type="entry name" value="MTES_1575"/>
    <property type="match status" value="1"/>
</dbReference>